<sequence>MDAVTERDDEHTRDEALEKIRWELTALARRARAIAGRAHPDLSLVSYSLLSHLDETGGCRAVDLADYFLLDKSTVSRQIAALERLGLVERHAGSAHARGQRLAPTEAGRELLDEAVRRRHGAITERLRDWSDDDLARFAGYLIRYNAAEE</sequence>
<dbReference type="GO" id="GO:0006950">
    <property type="term" value="P:response to stress"/>
    <property type="evidence" value="ECO:0007669"/>
    <property type="project" value="TreeGrafter"/>
</dbReference>
<dbReference type="GO" id="GO:0003700">
    <property type="term" value="F:DNA-binding transcription factor activity"/>
    <property type="evidence" value="ECO:0007669"/>
    <property type="project" value="InterPro"/>
</dbReference>
<dbReference type="OrthoDB" id="8635520at2"/>
<evidence type="ECO:0000259" key="1">
    <source>
        <dbReference type="PROSITE" id="PS50995"/>
    </source>
</evidence>
<dbReference type="InterPro" id="IPR036390">
    <property type="entry name" value="WH_DNA-bd_sf"/>
</dbReference>
<name>A0A3M2M408_9ACTN</name>
<dbReference type="InterPro" id="IPR039422">
    <property type="entry name" value="MarR/SlyA-like"/>
</dbReference>
<gene>
    <name evidence="2" type="ORF">EBO15_13270</name>
</gene>
<dbReference type="Gene3D" id="1.10.10.10">
    <property type="entry name" value="Winged helix-like DNA-binding domain superfamily/Winged helix DNA-binding domain"/>
    <property type="match status" value="1"/>
</dbReference>
<organism evidence="2 3">
    <name type="scientific">Actinomadura harenae</name>
    <dbReference type="NCBI Taxonomy" id="2483351"/>
    <lineage>
        <taxon>Bacteria</taxon>
        <taxon>Bacillati</taxon>
        <taxon>Actinomycetota</taxon>
        <taxon>Actinomycetes</taxon>
        <taxon>Streptosporangiales</taxon>
        <taxon>Thermomonosporaceae</taxon>
        <taxon>Actinomadura</taxon>
    </lineage>
</organism>
<dbReference type="Proteomes" id="UP000282674">
    <property type="component" value="Unassembled WGS sequence"/>
</dbReference>
<dbReference type="InterPro" id="IPR036388">
    <property type="entry name" value="WH-like_DNA-bd_sf"/>
</dbReference>
<comment type="caution">
    <text evidence="2">The sequence shown here is derived from an EMBL/GenBank/DDBJ whole genome shotgun (WGS) entry which is preliminary data.</text>
</comment>
<reference evidence="2 3" key="1">
    <citation type="submission" date="2018-10" db="EMBL/GenBank/DDBJ databases">
        <title>Isolation from soil.</title>
        <authorList>
            <person name="Hu J."/>
        </authorList>
    </citation>
    <scope>NUCLEOTIDE SEQUENCE [LARGE SCALE GENOMIC DNA]</scope>
    <source>
        <strain evidence="2 3">NEAU-Ht49</strain>
    </source>
</reference>
<dbReference type="Pfam" id="PF12802">
    <property type="entry name" value="MarR_2"/>
    <property type="match status" value="1"/>
</dbReference>
<keyword evidence="3" id="KW-1185">Reference proteome</keyword>
<dbReference type="EMBL" id="RFFG01000019">
    <property type="protein sequence ID" value="RMI44359.1"/>
    <property type="molecule type" value="Genomic_DNA"/>
</dbReference>
<accession>A0A3M2M408</accession>
<proteinExistence type="predicted"/>
<dbReference type="PANTHER" id="PTHR33164">
    <property type="entry name" value="TRANSCRIPTIONAL REGULATOR, MARR FAMILY"/>
    <property type="match status" value="1"/>
</dbReference>
<dbReference type="InterPro" id="IPR000835">
    <property type="entry name" value="HTH_MarR-typ"/>
</dbReference>
<dbReference type="PANTHER" id="PTHR33164:SF57">
    <property type="entry name" value="MARR-FAMILY TRANSCRIPTIONAL REGULATOR"/>
    <property type="match status" value="1"/>
</dbReference>
<dbReference type="PROSITE" id="PS50995">
    <property type="entry name" value="HTH_MARR_2"/>
    <property type="match status" value="1"/>
</dbReference>
<dbReference type="SMART" id="SM00347">
    <property type="entry name" value="HTH_MARR"/>
    <property type="match status" value="1"/>
</dbReference>
<feature type="domain" description="HTH marR-type" evidence="1">
    <location>
        <begin position="13"/>
        <end position="147"/>
    </location>
</feature>
<dbReference type="SUPFAM" id="SSF46785">
    <property type="entry name" value="Winged helix' DNA-binding domain"/>
    <property type="match status" value="1"/>
</dbReference>
<evidence type="ECO:0000313" key="3">
    <source>
        <dbReference type="Proteomes" id="UP000282674"/>
    </source>
</evidence>
<protein>
    <submittedName>
        <fullName evidence="2">MarR family transcriptional regulator</fullName>
    </submittedName>
</protein>
<dbReference type="AlphaFoldDB" id="A0A3M2M408"/>
<evidence type="ECO:0000313" key="2">
    <source>
        <dbReference type="EMBL" id="RMI44359.1"/>
    </source>
</evidence>